<keyword evidence="2" id="KW-1185">Reference proteome</keyword>
<dbReference type="EMBL" id="WHVB01000004">
    <property type="protein sequence ID" value="KAF8483290.1"/>
    <property type="molecule type" value="Genomic_DNA"/>
</dbReference>
<name>A0A9P5TBE4_9AGAM</name>
<evidence type="ECO:0000313" key="2">
    <source>
        <dbReference type="Proteomes" id="UP000759537"/>
    </source>
</evidence>
<sequence>MRALFCVLFDLNHSYSTPSSYAQCSQVASEVQQQGYSITHMNFRSCMHGTHTLRTPGEALPYLSLVCWHNFTYKDGLFRFHDGIVRTDCPMCRFSPSPHASRKSFASLTDITREIASPQPHDLDACTVCPAAGRGWRLSGRYAFLVPPFVDLLSSLCPERILAGSTFTGAISFSSFWSAGATDNHK</sequence>
<organism evidence="1 2">
    <name type="scientific">Russula ochroleuca</name>
    <dbReference type="NCBI Taxonomy" id="152965"/>
    <lineage>
        <taxon>Eukaryota</taxon>
        <taxon>Fungi</taxon>
        <taxon>Dikarya</taxon>
        <taxon>Basidiomycota</taxon>
        <taxon>Agaricomycotina</taxon>
        <taxon>Agaricomycetes</taxon>
        <taxon>Russulales</taxon>
        <taxon>Russulaceae</taxon>
        <taxon>Russula</taxon>
    </lineage>
</organism>
<reference evidence="1" key="1">
    <citation type="submission" date="2019-10" db="EMBL/GenBank/DDBJ databases">
        <authorList>
            <consortium name="DOE Joint Genome Institute"/>
            <person name="Kuo A."/>
            <person name="Miyauchi S."/>
            <person name="Kiss E."/>
            <person name="Drula E."/>
            <person name="Kohler A."/>
            <person name="Sanchez-Garcia M."/>
            <person name="Andreopoulos B."/>
            <person name="Barry K.W."/>
            <person name="Bonito G."/>
            <person name="Buee M."/>
            <person name="Carver A."/>
            <person name="Chen C."/>
            <person name="Cichocki N."/>
            <person name="Clum A."/>
            <person name="Culley D."/>
            <person name="Crous P.W."/>
            <person name="Fauchery L."/>
            <person name="Girlanda M."/>
            <person name="Hayes R."/>
            <person name="Keri Z."/>
            <person name="LaButti K."/>
            <person name="Lipzen A."/>
            <person name="Lombard V."/>
            <person name="Magnuson J."/>
            <person name="Maillard F."/>
            <person name="Morin E."/>
            <person name="Murat C."/>
            <person name="Nolan M."/>
            <person name="Ohm R."/>
            <person name="Pangilinan J."/>
            <person name="Pereira M."/>
            <person name="Perotto S."/>
            <person name="Peter M."/>
            <person name="Riley R."/>
            <person name="Sitrit Y."/>
            <person name="Stielow B."/>
            <person name="Szollosi G."/>
            <person name="Zifcakova L."/>
            <person name="Stursova M."/>
            <person name="Spatafora J.W."/>
            <person name="Tedersoo L."/>
            <person name="Vaario L.-M."/>
            <person name="Yamada A."/>
            <person name="Yan M."/>
            <person name="Wang P."/>
            <person name="Xu J."/>
            <person name="Bruns T."/>
            <person name="Baldrian P."/>
            <person name="Vilgalys R."/>
            <person name="Henrissat B."/>
            <person name="Grigoriev I.V."/>
            <person name="Hibbett D."/>
            <person name="Nagy L.G."/>
            <person name="Martin F.M."/>
        </authorList>
    </citation>
    <scope>NUCLEOTIDE SEQUENCE</scope>
    <source>
        <strain evidence="1">Prilba</strain>
    </source>
</reference>
<reference evidence="1" key="2">
    <citation type="journal article" date="2020" name="Nat. Commun.">
        <title>Large-scale genome sequencing of mycorrhizal fungi provides insights into the early evolution of symbiotic traits.</title>
        <authorList>
            <person name="Miyauchi S."/>
            <person name="Kiss E."/>
            <person name="Kuo A."/>
            <person name="Drula E."/>
            <person name="Kohler A."/>
            <person name="Sanchez-Garcia M."/>
            <person name="Morin E."/>
            <person name="Andreopoulos B."/>
            <person name="Barry K.W."/>
            <person name="Bonito G."/>
            <person name="Buee M."/>
            <person name="Carver A."/>
            <person name="Chen C."/>
            <person name="Cichocki N."/>
            <person name="Clum A."/>
            <person name="Culley D."/>
            <person name="Crous P.W."/>
            <person name="Fauchery L."/>
            <person name="Girlanda M."/>
            <person name="Hayes R.D."/>
            <person name="Keri Z."/>
            <person name="LaButti K."/>
            <person name="Lipzen A."/>
            <person name="Lombard V."/>
            <person name="Magnuson J."/>
            <person name="Maillard F."/>
            <person name="Murat C."/>
            <person name="Nolan M."/>
            <person name="Ohm R.A."/>
            <person name="Pangilinan J."/>
            <person name="Pereira M.F."/>
            <person name="Perotto S."/>
            <person name="Peter M."/>
            <person name="Pfister S."/>
            <person name="Riley R."/>
            <person name="Sitrit Y."/>
            <person name="Stielow J.B."/>
            <person name="Szollosi G."/>
            <person name="Zifcakova L."/>
            <person name="Stursova M."/>
            <person name="Spatafora J.W."/>
            <person name="Tedersoo L."/>
            <person name="Vaario L.M."/>
            <person name="Yamada A."/>
            <person name="Yan M."/>
            <person name="Wang P."/>
            <person name="Xu J."/>
            <person name="Bruns T."/>
            <person name="Baldrian P."/>
            <person name="Vilgalys R."/>
            <person name="Dunand C."/>
            <person name="Henrissat B."/>
            <person name="Grigoriev I.V."/>
            <person name="Hibbett D."/>
            <person name="Nagy L.G."/>
            <person name="Martin F.M."/>
        </authorList>
    </citation>
    <scope>NUCLEOTIDE SEQUENCE</scope>
    <source>
        <strain evidence="1">Prilba</strain>
    </source>
</reference>
<comment type="caution">
    <text evidence="1">The sequence shown here is derived from an EMBL/GenBank/DDBJ whole genome shotgun (WGS) entry which is preliminary data.</text>
</comment>
<protein>
    <submittedName>
        <fullName evidence="1">Uncharacterized protein</fullName>
    </submittedName>
</protein>
<evidence type="ECO:0000313" key="1">
    <source>
        <dbReference type="EMBL" id="KAF8483290.1"/>
    </source>
</evidence>
<proteinExistence type="predicted"/>
<gene>
    <name evidence="1" type="ORF">DFH94DRAFT_303396</name>
</gene>
<dbReference type="AlphaFoldDB" id="A0A9P5TBE4"/>
<dbReference type="Proteomes" id="UP000759537">
    <property type="component" value="Unassembled WGS sequence"/>
</dbReference>
<accession>A0A9P5TBE4</accession>